<evidence type="ECO:0000259" key="2">
    <source>
        <dbReference type="Pfam" id="PF05569"/>
    </source>
</evidence>
<evidence type="ECO:0000256" key="1">
    <source>
        <dbReference type="SAM" id="Phobius"/>
    </source>
</evidence>
<accession>A0ABS1XTI7</accession>
<keyword evidence="1" id="KW-0812">Transmembrane</keyword>
<evidence type="ECO:0000313" key="3">
    <source>
        <dbReference type="EMBL" id="MBM0232583.1"/>
    </source>
</evidence>
<comment type="caution">
    <text evidence="3">The sequence shown here is derived from an EMBL/GenBank/DDBJ whole genome shotgun (WGS) entry which is preliminary data.</text>
</comment>
<keyword evidence="1" id="KW-0472">Membrane</keyword>
<reference evidence="3 4" key="1">
    <citation type="submission" date="2021-01" db="EMBL/GenBank/DDBJ databases">
        <title>Draft genome sequence of Micromonospora sp. strain STR1_7.</title>
        <authorList>
            <person name="Karlyshev A."/>
            <person name="Jawad R."/>
        </authorList>
    </citation>
    <scope>NUCLEOTIDE SEQUENCE [LARGE SCALE GENOMIC DNA]</scope>
    <source>
        <strain evidence="3 4">STR1-7</strain>
    </source>
</reference>
<sequence>MAQLTTVLVVLGYLVTEMSRAVASFQLEGAGGGSALPRLGVEVLAAVGIVLTVSGIVRCAFTLARQCMGMVTLSRWVAVHRVEPDPQLLRAGDGVLPTDRIVQVDSRGAFALTYGLLRPRVLLSSGFVAVATEAELAVVLRHEWHHAERLDPLNRLVLGLFSALVWYVPGSRRMLRHHLLCQELAADRAALSRSRRQVLAGALLKVASAPRFNAAVAGMHTAEIFEARVRQLEGRVSHQEGRQTVYRHVPCALLIAAGLAGDVAVATLIEQFCRQPGGW</sequence>
<dbReference type="Proteomes" id="UP000601027">
    <property type="component" value="Unassembled WGS sequence"/>
</dbReference>
<dbReference type="EMBL" id="JAEVHM010000045">
    <property type="protein sequence ID" value="MBM0232583.1"/>
    <property type="molecule type" value="Genomic_DNA"/>
</dbReference>
<dbReference type="InterPro" id="IPR052173">
    <property type="entry name" value="Beta-lactam_resp_regulator"/>
</dbReference>
<dbReference type="InterPro" id="IPR008756">
    <property type="entry name" value="Peptidase_M56"/>
</dbReference>
<keyword evidence="1" id="KW-1133">Transmembrane helix</keyword>
<proteinExistence type="predicted"/>
<dbReference type="Gene3D" id="3.30.2010.10">
    <property type="entry name" value="Metalloproteases ('zincins'), catalytic domain"/>
    <property type="match status" value="1"/>
</dbReference>
<dbReference type="PANTHER" id="PTHR34978">
    <property type="entry name" value="POSSIBLE SENSOR-TRANSDUCER PROTEIN BLAR"/>
    <property type="match status" value="1"/>
</dbReference>
<dbReference type="PANTHER" id="PTHR34978:SF3">
    <property type="entry name" value="SLR0241 PROTEIN"/>
    <property type="match status" value="1"/>
</dbReference>
<dbReference type="CDD" id="cd07326">
    <property type="entry name" value="M56_BlaR1_MecR1_like"/>
    <property type="match status" value="1"/>
</dbReference>
<keyword evidence="4" id="KW-1185">Reference proteome</keyword>
<name>A0ABS1XTI7_9ACTN</name>
<evidence type="ECO:0000313" key="4">
    <source>
        <dbReference type="Proteomes" id="UP000601027"/>
    </source>
</evidence>
<organism evidence="3 4">
    <name type="scientific">Micromonospora parastrephiae</name>
    <dbReference type="NCBI Taxonomy" id="2806101"/>
    <lineage>
        <taxon>Bacteria</taxon>
        <taxon>Bacillati</taxon>
        <taxon>Actinomycetota</taxon>
        <taxon>Actinomycetes</taxon>
        <taxon>Micromonosporales</taxon>
        <taxon>Micromonosporaceae</taxon>
        <taxon>Micromonospora</taxon>
    </lineage>
</organism>
<feature type="domain" description="Peptidase M56" evidence="2">
    <location>
        <begin position="113"/>
        <end position="221"/>
    </location>
</feature>
<protein>
    <submittedName>
        <fullName evidence="3">M56 family metallopeptidase</fullName>
    </submittedName>
</protein>
<dbReference type="Pfam" id="PF05569">
    <property type="entry name" value="Peptidase_M56"/>
    <property type="match status" value="1"/>
</dbReference>
<dbReference type="RefSeq" id="WP_203174986.1">
    <property type="nucleotide sequence ID" value="NZ_JAEVHM010000045.1"/>
</dbReference>
<feature type="transmembrane region" description="Helical" evidence="1">
    <location>
        <begin position="39"/>
        <end position="61"/>
    </location>
</feature>
<gene>
    <name evidence="3" type="ORF">JNW91_12345</name>
</gene>